<sequence>MKLSIRFVKAHGVLKDERIVLKVLEDVDVGDYMLADTTYIAEGEISNELRHTFWIPNKEVEKDDLVVIYTKSGNDSTKLNKSGTKTHFFYWGLGRTIWNQDEDSAALFLIGNWSSKKV</sequence>
<gene>
    <name evidence="2" type="ORF">MM415A00183_0043</name>
    <name evidence="1" type="ORF">MM415B00339_0014</name>
</gene>
<accession>A0A6M3JBZ7</accession>
<dbReference type="AlphaFoldDB" id="A0A6M3JBZ7"/>
<reference evidence="1" key="1">
    <citation type="submission" date="2020-03" db="EMBL/GenBank/DDBJ databases">
        <title>The deep terrestrial virosphere.</title>
        <authorList>
            <person name="Holmfeldt K."/>
            <person name="Nilsson E."/>
            <person name="Simone D."/>
            <person name="Lopez-Fernandez M."/>
            <person name="Wu X."/>
            <person name="de Brujin I."/>
            <person name="Lundin D."/>
            <person name="Andersson A."/>
            <person name="Bertilsson S."/>
            <person name="Dopson M."/>
        </authorList>
    </citation>
    <scope>NUCLEOTIDE SEQUENCE</scope>
    <source>
        <strain evidence="2">MM415A00183</strain>
        <strain evidence="1">MM415B00339</strain>
    </source>
</reference>
<proteinExistence type="predicted"/>
<evidence type="ECO:0000313" key="1">
    <source>
        <dbReference type="EMBL" id="QJA66705.1"/>
    </source>
</evidence>
<protein>
    <submittedName>
        <fullName evidence="1">Uncharacterized protein</fullName>
    </submittedName>
</protein>
<name>A0A6M3JBZ7_9ZZZZ</name>
<dbReference type="EMBL" id="MT142531">
    <property type="protein sequence ID" value="QJA84576.1"/>
    <property type="molecule type" value="Genomic_DNA"/>
</dbReference>
<dbReference type="EMBL" id="MT141559">
    <property type="protein sequence ID" value="QJA66705.1"/>
    <property type="molecule type" value="Genomic_DNA"/>
</dbReference>
<evidence type="ECO:0000313" key="2">
    <source>
        <dbReference type="EMBL" id="QJA84576.1"/>
    </source>
</evidence>
<organism evidence="1">
    <name type="scientific">viral metagenome</name>
    <dbReference type="NCBI Taxonomy" id="1070528"/>
    <lineage>
        <taxon>unclassified sequences</taxon>
        <taxon>metagenomes</taxon>
        <taxon>organismal metagenomes</taxon>
    </lineage>
</organism>